<gene>
    <name evidence="2" type="ORF">B0I24_1271</name>
    <name evidence="3" type="ORF">CWE07_14185</name>
</gene>
<reference evidence="2 4" key="2">
    <citation type="submission" date="2018-06" db="EMBL/GenBank/DDBJ databases">
        <title>Genomic Encyclopedia of Type Strains, Phase III (KMG-III): the genomes of soil and plant-associated and newly described type strains.</title>
        <authorList>
            <person name="Whitman W."/>
        </authorList>
    </citation>
    <scope>NUCLEOTIDE SEQUENCE [LARGE SCALE GENOMIC DNA]</scope>
    <source>
        <strain evidence="2 4">CGMCC 1.15366</strain>
    </source>
</reference>
<dbReference type="EMBL" id="PIPK01000024">
    <property type="protein sequence ID" value="RUO18112.1"/>
    <property type="molecule type" value="Genomic_DNA"/>
</dbReference>
<organism evidence="2 4">
    <name type="scientific">Aliidiomarina maris</name>
    <dbReference type="NCBI Taxonomy" id="531312"/>
    <lineage>
        <taxon>Bacteria</taxon>
        <taxon>Pseudomonadati</taxon>
        <taxon>Pseudomonadota</taxon>
        <taxon>Gammaproteobacteria</taxon>
        <taxon>Alteromonadales</taxon>
        <taxon>Idiomarinaceae</taxon>
        <taxon>Aliidiomarina</taxon>
    </lineage>
</organism>
<dbReference type="Proteomes" id="UP000287865">
    <property type="component" value="Unassembled WGS sequence"/>
</dbReference>
<reference evidence="3 5" key="1">
    <citation type="journal article" date="2018" name="Front. Microbiol.">
        <title>Genome-Based Analysis Reveals the Taxonomy and Diversity of the Family Idiomarinaceae.</title>
        <authorList>
            <person name="Liu Y."/>
            <person name="Lai Q."/>
            <person name="Shao Z."/>
        </authorList>
    </citation>
    <scope>NUCLEOTIDE SEQUENCE [LARGE SCALE GENOMIC DNA]</scope>
    <source>
        <strain evidence="3 5">CF12-14</strain>
    </source>
</reference>
<name>A0A327WMT6_9GAMM</name>
<evidence type="ECO:0000313" key="2">
    <source>
        <dbReference type="EMBL" id="RAJ92895.1"/>
    </source>
</evidence>
<keyword evidence="1" id="KW-0812">Transmembrane</keyword>
<evidence type="ECO:0000256" key="1">
    <source>
        <dbReference type="SAM" id="Phobius"/>
    </source>
</evidence>
<feature type="transmembrane region" description="Helical" evidence="1">
    <location>
        <begin position="33"/>
        <end position="54"/>
    </location>
</feature>
<comment type="caution">
    <text evidence="2">The sequence shown here is derived from an EMBL/GenBank/DDBJ whole genome shotgun (WGS) entry which is preliminary data.</text>
</comment>
<dbReference type="AlphaFoldDB" id="A0A327WMT6"/>
<dbReference type="EMBL" id="QLMD01000027">
    <property type="protein sequence ID" value="RAJ92895.1"/>
    <property type="molecule type" value="Genomic_DNA"/>
</dbReference>
<proteinExistence type="predicted"/>
<evidence type="ECO:0000313" key="5">
    <source>
        <dbReference type="Proteomes" id="UP000287865"/>
    </source>
</evidence>
<keyword evidence="5" id="KW-1185">Reference proteome</keyword>
<dbReference type="Proteomes" id="UP000249203">
    <property type="component" value="Unassembled WGS sequence"/>
</dbReference>
<protein>
    <recommendedName>
        <fullName evidence="6">Phage shock protein G</fullName>
    </recommendedName>
</protein>
<feature type="transmembrane region" description="Helical" evidence="1">
    <location>
        <begin position="61"/>
        <end position="88"/>
    </location>
</feature>
<accession>A0A327WMT6</accession>
<keyword evidence="1" id="KW-0472">Membrane</keyword>
<evidence type="ECO:0008006" key="6">
    <source>
        <dbReference type="Google" id="ProtNLM"/>
    </source>
</evidence>
<evidence type="ECO:0000313" key="4">
    <source>
        <dbReference type="Proteomes" id="UP000249203"/>
    </source>
</evidence>
<sequence>MRTFLIITLVVILTAMFAPGALASVLGGLIALTVSGLIALLIVGAVMLLVGLIFGSTMLALIAGAVALAVVGFSVFWPLILVFFVVWLCVRDNKPSTA</sequence>
<dbReference type="RefSeq" id="WP_111570594.1">
    <property type="nucleotide sequence ID" value="NZ_PIPK01000024.1"/>
</dbReference>
<evidence type="ECO:0000313" key="3">
    <source>
        <dbReference type="EMBL" id="RUO18112.1"/>
    </source>
</evidence>
<keyword evidence="1" id="KW-1133">Transmembrane helix</keyword>